<dbReference type="Pfam" id="PF02104">
    <property type="entry name" value="SURF1"/>
    <property type="match status" value="1"/>
</dbReference>
<dbReference type="EMBL" id="BMXL01000047">
    <property type="protein sequence ID" value="GHD37351.1"/>
    <property type="molecule type" value="Genomic_DNA"/>
</dbReference>
<dbReference type="PANTHER" id="PTHR23427">
    <property type="entry name" value="SURFEIT LOCUS PROTEIN"/>
    <property type="match status" value="1"/>
</dbReference>
<keyword evidence="6" id="KW-1003">Cell membrane</keyword>
<comment type="caution">
    <text evidence="8">The sequence shown here is derived from an EMBL/GenBank/DDBJ whole genome shotgun (WGS) entry which is preliminary data.</text>
</comment>
<protein>
    <recommendedName>
        <fullName evidence="6">SURF1-like protein</fullName>
    </recommendedName>
</protein>
<dbReference type="GO" id="GO:0005886">
    <property type="term" value="C:plasma membrane"/>
    <property type="evidence" value="ECO:0007669"/>
    <property type="project" value="UniProtKB-SubCell"/>
</dbReference>
<dbReference type="Proteomes" id="UP000654947">
    <property type="component" value="Unassembled WGS sequence"/>
</dbReference>
<sequence>MLKVLSSSRMLAFHALVLVVVPSFIWLGFWQLDRWEERSVSANLQQDNVAAEPVPVEDLASVGTDVAPEDRWRTVEATGTWDTDNEVLLRNRDGSQGVGFHVLTPLVTEEGPALLVNRGWIQRGENARDTPEPPAVPGGEVTVQGRLHYSENEDNTGLSNRDDLPAGQIMIVDVDELADVLPHDVYGGYIELTDQAPVPENPPERVPLHEEDTGMSASYAVQWWVFAVVAVVGWIVLMRREVRDARELEASGGDGDDPGPADGTDPDSGDGTGSGGGPAAGGAAGTCPHAAVD</sequence>
<feature type="transmembrane region" description="Helical" evidence="6">
    <location>
        <begin position="217"/>
        <end position="237"/>
    </location>
</feature>
<evidence type="ECO:0000256" key="5">
    <source>
        <dbReference type="ARBA" id="ARBA00023136"/>
    </source>
</evidence>
<evidence type="ECO:0000256" key="1">
    <source>
        <dbReference type="ARBA" id="ARBA00004370"/>
    </source>
</evidence>
<evidence type="ECO:0000256" key="2">
    <source>
        <dbReference type="ARBA" id="ARBA00007165"/>
    </source>
</evidence>
<dbReference type="CDD" id="cd06662">
    <property type="entry name" value="SURF1"/>
    <property type="match status" value="1"/>
</dbReference>
<dbReference type="PROSITE" id="PS50895">
    <property type="entry name" value="SURF1"/>
    <property type="match status" value="1"/>
</dbReference>
<evidence type="ECO:0000256" key="6">
    <source>
        <dbReference type="RuleBase" id="RU363076"/>
    </source>
</evidence>
<feature type="transmembrane region" description="Helical" evidence="6">
    <location>
        <begin position="12"/>
        <end position="32"/>
    </location>
</feature>
<evidence type="ECO:0000313" key="8">
    <source>
        <dbReference type="EMBL" id="GHD37351.1"/>
    </source>
</evidence>
<feature type="compositionally biased region" description="Gly residues" evidence="7">
    <location>
        <begin position="270"/>
        <end position="284"/>
    </location>
</feature>
<accession>A0A919CM00</accession>
<dbReference type="InterPro" id="IPR002994">
    <property type="entry name" value="Surf1/Shy1"/>
</dbReference>
<feature type="region of interest" description="Disordered" evidence="7">
    <location>
        <begin position="248"/>
        <end position="293"/>
    </location>
</feature>
<dbReference type="InterPro" id="IPR045214">
    <property type="entry name" value="Surf1/Surf4"/>
</dbReference>
<dbReference type="AlphaFoldDB" id="A0A919CM00"/>
<evidence type="ECO:0000313" key="9">
    <source>
        <dbReference type="Proteomes" id="UP000654947"/>
    </source>
</evidence>
<evidence type="ECO:0000256" key="3">
    <source>
        <dbReference type="ARBA" id="ARBA00022692"/>
    </source>
</evidence>
<keyword evidence="4 6" id="KW-1133">Transmembrane helix</keyword>
<comment type="subcellular location">
    <subcellularLocation>
        <location evidence="6">Cell membrane</location>
        <topology evidence="6">Multi-pass membrane protein</topology>
    </subcellularLocation>
    <subcellularLocation>
        <location evidence="1">Membrane</location>
    </subcellularLocation>
</comment>
<comment type="similarity">
    <text evidence="2 6">Belongs to the SURF1 family.</text>
</comment>
<dbReference type="PANTHER" id="PTHR23427:SF2">
    <property type="entry name" value="SURFEIT LOCUS PROTEIN 1"/>
    <property type="match status" value="1"/>
</dbReference>
<proteinExistence type="inferred from homology"/>
<reference evidence="8 9" key="1">
    <citation type="journal article" date="2014" name="Int. J. Syst. Evol. Microbiol.">
        <title>Complete genome sequence of Corynebacterium casei LMG S-19264T (=DSM 44701T), isolated from a smear-ripened cheese.</title>
        <authorList>
            <consortium name="US DOE Joint Genome Institute (JGI-PGF)"/>
            <person name="Walter F."/>
            <person name="Albersmeier A."/>
            <person name="Kalinowski J."/>
            <person name="Ruckert C."/>
        </authorList>
    </citation>
    <scope>NUCLEOTIDE SEQUENCE [LARGE SCALE GENOMIC DNA]</scope>
    <source>
        <strain evidence="8 9">KCTC 19473</strain>
    </source>
</reference>
<evidence type="ECO:0000256" key="7">
    <source>
        <dbReference type="SAM" id="MobiDB-lite"/>
    </source>
</evidence>
<feature type="compositionally biased region" description="Acidic residues" evidence="7">
    <location>
        <begin position="254"/>
        <end position="268"/>
    </location>
</feature>
<organism evidence="8 9">
    <name type="scientific">Nocardiopsis kunsanensis</name>
    <dbReference type="NCBI Taxonomy" id="141693"/>
    <lineage>
        <taxon>Bacteria</taxon>
        <taxon>Bacillati</taxon>
        <taxon>Actinomycetota</taxon>
        <taxon>Actinomycetes</taxon>
        <taxon>Streptosporangiales</taxon>
        <taxon>Nocardiopsidaceae</taxon>
        <taxon>Nocardiopsis</taxon>
    </lineage>
</organism>
<evidence type="ECO:0000256" key="4">
    <source>
        <dbReference type="ARBA" id="ARBA00022989"/>
    </source>
</evidence>
<keyword evidence="9" id="KW-1185">Reference proteome</keyword>
<dbReference type="RefSeq" id="WP_017577244.1">
    <property type="nucleotide sequence ID" value="NZ_BMXL01000047.1"/>
</dbReference>
<keyword evidence="5 6" id="KW-0472">Membrane</keyword>
<keyword evidence="3 6" id="KW-0812">Transmembrane</keyword>
<name>A0A919CM00_9ACTN</name>
<gene>
    <name evidence="8" type="ORF">GCM10007147_45320</name>
</gene>